<evidence type="ECO:0000256" key="1">
    <source>
        <dbReference type="SAM" id="MobiDB-lite"/>
    </source>
</evidence>
<dbReference type="GO" id="GO:0019684">
    <property type="term" value="P:photosynthesis, light reaction"/>
    <property type="evidence" value="ECO:0007669"/>
    <property type="project" value="InterPro"/>
</dbReference>
<dbReference type="OrthoDB" id="3712018at2"/>
<dbReference type="PANTHER" id="PTHR38463">
    <property type="entry name" value="STRESS RESPONSE PROTEIN YSNF"/>
    <property type="match status" value="1"/>
</dbReference>
<dbReference type="Pfam" id="PF09557">
    <property type="entry name" value="DUF2382"/>
    <property type="match status" value="1"/>
</dbReference>
<dbReference type="InterPro" id="IPR011033">
    <property type="entry name" value="PRC_barrel-like_sf"/>
</dbReference>
<dbReference type="InterPro" id="IPR027275">
    <property type="entry name" value="PRC-brl_dom"/>
</dbReference>
<evidence type="ECO:0000313" key="5">
    <source>
        <dbReference type="Proteomes" id="UP000292003"/>
    </source>
</evidence>
<dbReference type="InterPro" id="IPR019060">
    <property type="entry name" value="DUF2382"/>
</dbReference>
<dbReference type="NCBIfam" id="TIGR02271">
    <property type="entry name" value="YsnF/AvaK domain"/>
    <property type="match status" value="1"/>
</dbReference>
<organism evidence="4 5">
    <name type="scientific">Amycolatopsis suaedae</name>
    <dbReference type="NCBI Taxonomy" id="2510978"/>
    <lineage>
        <taxon>Bacteria</taxon>
        <taxon>Bacillati</taxon>
        <taxon>Actinomycetota</taxon>
        <taxon>Actinomycetes</taxon>
        <taxon>Pseudonocardiales</taxon>
        <taxon>Pseudonocardiaceae</taxon>
        <taxon>Amycolatopsis</taxon>
    </lineage>
</organism>
<feature type="region of interest" description="Disordered" evidence="1">
    <location>
        <begin position="237"/>
        <end position="264"/>
    </location>
</feature>
<evidence type="ECO:0000313" key="4">
    <source>
        <dbReference type="EMBL" id="RZQ63315.1"/>
    </source>
</evidence>
<name>A0A4V2ELZ8_9PSEU</name>
<evidence type="ECO:0000259" key="2">
    <source>
        <dbReference type="Pfam" id="PF05239"/>
    </source>
</evidence>
<dbReference type="Proteomes" id="UP000292003">
    <property type="component" value="Unassembled WGS sequence"/>
</dbReference>
<protein>
    <submittedName>
        <fullName evidence="4">DUF2382 domain-containing protein</fullName>
    </submittedName>
</protein>
<dbReference type="InterPro" id="IPR014747">
    <property type="entry name" value="Bac_photo_RC_H_C"/>
</dbReference>
<dbReference type="RefSeq" id="WP_130475568.1">
    <property type="nucleotide sequence ID" value="NZ_SFCC01000006.1"/>
</dbReference>
<accession>A0A4V2ELZ8</accession>
<evidence type="ECO:0000259" key="3">
    <source>
        <dbReference type="Pfam" id="PF09557"/>
    </source>
</evidence>
<feature type="domain" description="DUF2382" evidence="3">
    <location>
        <begin position="147"/>
        <end position="256"/>
    </location>
</feature>
<dbReference type="EMBL" id="SFCC01000006">
    <property type="protein sequence ID" value="RZQ63315.1"/>
    <property type="molecule type" value="Genomic_DNA"/>
</dbReference>
<dbReference type="PANTHER" id="PTHR38463:SF1">
    <property type="entry name" value="STRESS RESPONSE PROTEIN YSNF"/>
    <property type="match status" value="1"/>
</dbReference>
<feature type="region of interest" description="Disordered" evidence="1">
    <location>
        <begin position="108"/>
        <end position="160"/>
    </location>
</feature>
<gene>
    <name evidence="4" type="ORF">EWH70_12725</name>
</gene>
<feature type="compositionally biased region" description="Basic and acidic residues" evidence="1">
    <location>
        <begin position="248"/>
        <end position="264"/>
    </location>
</feature>
<reference evidence="4 5" key="1">
    <citation type="submission" date="2019-02" db="EMBL/GenBank/DDBJ databases">
        <title>Draft genome sequence of Amycolatopsis sp. 8-3EHSu isolated from roots of Suaeda maritima.</title>
        <authorList>
            <person name="Duangmal K."/>
            <person name="Chantavorakit T."/>
        </authorList>
    </citation>
    <scope>NUCLEOTIDE SEQUENCE [LARGE SCALE GENOMIC DNA]</scope>
    <source>
        <strain evidence="4 5">8-3EHSu</strain>
    </source>
</reference>
<dbReference type="Pfam" id="PF05239">
    <property type="entry name" value="PRC"/>
    <property type="match status" value="1"/>
</dbReference>
<feature type="compositionally biased region" description="Basic and acidic residues" evidence="1">
    <location>
        <begin position="130"/>
        <end position="160"/>
    </location>
</feature>
<feature type="domain" description="PRC-barrel" evidence="2">
    <location>
        <begin position="6"/>
        <end position="75"/>
    </location>
</feature>
<dbReference type="Gene3D" id="3.90.50.10">
    <property type="entry name" value="Photosynthetic Reaction Center, subunit H, domain 2"/>
    <property type="match status" value="1"/>
</dbReference>
<dbReference type="AlphaFoldDB" id="A0A4V2ELZ8"/>
<sequence>MTRTMRPQDLVESPVVDNHGSKIGKVGTVYLSDDTRQPEWVTVKTGLFGQKESFVPLRGADLDDEGLHVRVDKEKVADSPHFDADGHLSQQECMRLYEYYGIPVQGGGRRPMDTTGRADQAQAGMAGTAGRHERTDHAAAMDDQQEMVRSEERLKVGTEETESGRVRLRKYVVTEEQQVTVPVSHEEVRIEREPIRDGDRSTAATIGEEEHDVVLHAEKPVVDKETVAVERVRMGTERVTEEQTVSGEIRKEQIDVDDDTKRNR</sequence>
<proteinExistence type="predicted"/>
<dbReference type="GO" id="GO:0030077">
    <property type="term" value="C:plasma membrane light-harvesting complex"/>
    <property type="evidence" value="ECO:0007669"/>
    <property type="project" value="InterPro"/>
</dbReference>
<keyword evidence="5" id="KW-1185">Reference proteome</keyword>
<comment type="caution">
    <text evidence="4">The sequence shown here is derived from an EMBL/GenBank/DDBJ whole genome shotgun (WGS) entry which is preliminary data.</text>
</comment>
<dbReference type="InterPro" id="IPR052967">
    <property type="entry name" value="Stress_Response_Assoc"/>
</dbReference>
<dbReference type="SUPFAM" id="SSF50346">
    <property type="entry name" value="PRC-barrel domain"/>
    <property type="match status" value="1"/>
</dbReference>